<dbReference type="EMBL" id="CAXIEN010000010">
    <property type="protein sequence ID" value="CAL1263859.1"/>
    <property type="molecule type" value="Genomic_DNA"/>
</dbReference>
<sequence>MAPKILKRIRRGLRKIICFGCCVKHDDTGIEEIPDAPVEQDIDEETSSSISSEYFDCDEDKMNSCSSNYHTCQEDIDSDTDTESEWKCARTDHVKAALGDKNDHNSGQIYPEATEAFLDECS</sequence>
<comment type="caution">
    <text evidence="1">The sequence shown here is derived from an EMBL/GenBank/DDBJ whole genome shotgun (WGS) entry which is preliminary data.</text>
</comment>
<proteinExistence type="predicted"/>
<protein>
    <submittedName>
        <fullName evidence="1">Uncharacterized protein</fullName>
    </submittedName>
</protein>
<dbReference type="AlphaFoldDB" id="A0AAV1YYU7"/>
<evidence type="ECO:0000313" key="1">
    <source>
        <dbReference type="EMBL" id="CAL1263859.1"/>
    </source>
</evidence>
<reference evidence="1 2" key="1">
    <citation type="submission" date="2024-04" db="EMBL/GenBank/DDBJ databases">
        <authorList>
            <person name="Rising A."/>
            <person name="Reimegard J."/>
            <person name="Sonavane S."/>
            <person name="Akerstrom W."/>
            <person name="Nylinder S."/>
            <person name="Hedman E."/>
            <person name="Kallberg Y."/>
        </authorList>
    </citation>
    <scope>NUCLEOTIDE SEQUENCE [LARGE SCALE GENOMIC DNA]</scope>
</reference>
<evidence type="ECO:0000313" key="2">
    <source>
        <dbReference type="Proteomes" id="UP001497382"/>
    </source>
</evidence>
<name>A0AAV1YYU7_9ARAC</name>
<accession>A0AAV1YYU7</accession>
<gene>
    <name evidence="1" type="ORF">LARSCL_LOCUS1705</name>
</gene>
<organism evidence="1 2">
    <name type="scientific">Larinioides sclopetarius</name>
    <dbReference type="NCBI Taxonomy" id="280406"/>
    <lineage>
        <taxon>Eukaryota</taxon>
        <taxon>Metazoa</taxon>
        <taxon>Ecdysozoa</taxon>
        <taxon>Arthropoda</taxon>
        <taxon>Chelicerata</taxon>
        <taxon>Arachnida</taxon>
        <taxon>Araneae</taxon>
        <taxon>Araneomorphae</taxon>
        <taxon>Entelegynae</taxon>
        <taxon>Araneoidea</taxon>
        <taxon>Araneidae</taxon>
        <taxon>Larinioides</taxon>
    </lineage>
</organism>
<dbReference type="Proteomes" id="UP001497382">
    <property type="component" value="Unassembled WGS sequence"/>
</dbReference>
<keyword evidence="2" id="KW-1185">Reference proteome</keyword>